<gene>
    <name evidence="8" type="ORF">ACFQMH_22230</name>
</gene>
<evidence type="ECO:0000313" key="8">
    <source>
        <dbReference type="EMBL" id="MFC7014390.1"/>
    </source>
</evidence>
<dbReference type="PANTHER" id="PTHR43678:SF1">
    <property type="entry name" value="BETA-N-ACETYLHEXOSAMINIDASE"/>
    <property type="match status" value="1"/>
</dbReference>
<dbReference type="PANTHER" id="PTHR43678">
    <property type="entry name" value="PUTATIVE (AFU_ORTHOLOGUE AFUA_2G00640)-RELATED"/>
    <property type="match status" value="1"/>
</dbReference>
<dbReference type="Pfam" id="PF13385">
    <property type="entry name" value="Laminin_G_3"/>
    <property type="match status" value="1"/>
</dbReference>
<reference evidence="9" key="1">
    <citation type="journal article" date="2019" name="Int. J. Syst. Evol. Microbiol.">
        <title>The Global Catalogue of Microorganisms (GCM) 10K type strain sequencing project: providing services to taxonomists for standard genome sequencing and annotation.</title>
        <authorList>
            <consortium name="The Broad Institute Genomics Platform"/>
            <consortium name="The Broad Institute Genome Sequencing Center for Infectious Disease"/>
            <person name="Wu L."/>
            <person name="Ma J."/>
        </authorList>
    </citation>
    <scope>NUCLEOTIDE SEQUENCE [LARGE SCALE GENOMIC DNA]</scope>
    <source>
        <strain evidence="9">JCM 4855</strain>
    </source>
</reference>
<feature type="region of interest" description="Disordered" evidence="4">
    <location>
        <begin position="516"/>
        <end position="537"/>
    </location>
</feature>
<dbReference type="InterPro" id="IPR025705">
    <property type="entry name" value="Beta_hexosaminidase_sua/sub"/>
</dbReference>
<dbReference type="InterPro" id="IPR015882">
    <property type="entry name" value="HEX_bac_N"/>
</dbReference>
<keyword evidence="2" id="KW-0378">Hydrolase</keyword>
<dbReference type="EMBL" id="JBHSYM010000048">
    <property type="protein sequence ID" value="MFC7014390.1"/>
    <property type="molecule type" value="Genomic_DNA"/>
</dbReference>
<dbReference type="InterPro" id="IPR029018">
    <property type="entry name" value="Hex-like_dom2"/>
</dbReference>
<feature type="domain" description="Glycoside hydrolase family 20 catalytic" evidence="6">
    <location>
        <begin position="187"/>
        <end position="433"/>
    </location>
</feature>
<feature type="region of interest" description="Disordered" evidence="4">
    <location>
        <begin position="67"/>
        <end position="87"/>
    </location>
</feature>
<feature type="chain" id="PRO_5046203674" evidence="5">
    <location>
        <begin position="26"/>
        <end position="737"/>
    </location>
</feature>
<dbReference type="PRINTS" id="PR00738">
    <property type="entry name" value="GLHYDRLASE20"/>
</dbReference>
<evidence type="ECO:0000256" key="2">
    <source>
        <dbReference type="ARBA" id="ARBA00022801"/>
    </source>
</evidence>
<feature type="signal peptide" evidence="5">
    <location>
        <begin position="1"/>
        <end position="25"/>
    </location>
</feature>
<dbReference type="Pfam" id="PF00728">
    <property type="entry name" value="Glyco_hydro_20"/>
    <property type="match status" value="1"/>
</dbReference>
<dbReference type="Gene3D" id="3.30.379.10">
    <property type="entry name" value="Chitobiase/beta-hexosaminidase domain 2-like"/>
    <property type="match status" value="1"/>
</dbReference>
<dbReference type="Proteomes" id="UP001596409">
    <property type="component" value="Unassembled WGS sequence"/>
</dbReference>
<evidence type="ECO:0000256" key="3">
    <source>
        <dbReference type="ARBA" id="ARBA00023295"/>
    </source>
</evidence>
<dbReference type="Gene3D" id="2.60.120.200">
    <property type="match status" value="1"/>
</dbReference>
<proteinExistence type="inferred from homology"/>
<organism evidence="8 9">
    <name type="scientific">Streptomyces viridiviolaceus</name>
    <dbReference type="NCBI Taxonomy" id="68282"/>
    <lineage>
        <taxon>Bacteria</taxon>
        <taxon>Bacillati</taxon>
        <taxon>Actinomycetota</taxon>
        <taxon>Actinomycetes</taxon>
        <taxon>Kitasatosporales</taxon>
        <taxon>Streptomycetaceae</taxon>
        <taxon>Streptomyces</taxon>
    </lineage>
</organism>
<evidence type="ECO:0000259" key="7">
    <source>
        <dbReference type="Pfam" id="PF02838"/>
    </source>
</evidence>
<dbReference type="InterPro" id="IPR052764">
    <property type="entry name" value="GH20_Enzymes"/>
</dbReference>
<keyword evidence="5" id="KW-0732">Signal</keyword>
<comment type="caution">
    <text evidence="8">The sequence shown here is derived from an EMBL/GenBank/DDBJ whole genome shotgun (WGS) entry which is preliminary data.</text>
</comment>
<evidence type="ECO:0000256" key="1">
    <source>
        <dbReference type="ARBA" id="ARBA00006285"/>
    </source>
</evidence>
<dbReference type="SUPFAM" id="SSF51445">
    <property type="entry name" value="(Trans)glycosidases"/>
    <property type="match status" value="1"/>
</dbReference>
<name>A0ABW2E6R1_9ACTN</name>
<accession>A0ABW2E6R1</accession>
<evidence type="ECO:0000256" key="5">
    <source>
        <dbReference type="SAM" id="SignalP"/>
    </source>
</evidence>
<dbReference type="SUPFAM" id="SSF49899">
    <property type="entry name" value="Concanavalin A-like lectins/glucanases"/>
    <property type="match status" value="1"/>
</dbReference>
<dbReference type="InterPro" id="IPR013320">
    <property type="entry name" value="ConA-like_dom_sf"/>
</dbReference>
<evidence type="ECO:0000259" key="6">
    <source>
        <dbReference type="Pfam" id="PF00728"/>
    </source>
</evidence>
<dbReference type="SUPFAM" id="SSF55545">
    <property type="entry name" value="beta-N-acetylhexosaminidase-like domain"/>
    <property type="match status" value="1"/>
</dbReference>
<dbReference type="RefSeq" id="WP_229881327.1">
    <property type="nucleotide sequence ID" value="NZ_BMWA01000020.1"/>
</dbReference>
<keyword evidence="3" id="KW-0326">Glycosidase</keyword>
<evidence type="ECO:0000313" key="9">
    <source>
        <dbReference type="Proteomes" id="UP001596409"/>
    </source>
</evidence>
<keyword evidence="9" id="KW-1185">Reference proteome</keyword>
<dbReference type="InterPro" id="IPR015883">
    <property type="entry name" value="Glyco_hydro_20_cat"/>
</dbReference>
<feature type="domain" description="Beta-hexosaminidase bacterial type N-terminal" evidence="7">
    <location>
        <begin position="36"/>
        <end position="179"/>
    </location>
</feature>
<dbReference type="Pfam" id="PF02838">
    <property type="entry name" value="Glyco_hydro_20b"/>
    <property type="match status" value="1"/>
</dbReference>
<feature type="compositionally biased region" description="Basic and acidic residues" evidence="4">
    <location>
        <begin position="524"/>
        <end position="537"/>
    </location>
</feature>
<comment type="similarity">
    <text evidence="1">Belongs to the glycosyl hydrolase 20 family.</text>
</comment>
<evidence type="ECO:0000256" key="4">
    <source>
        <dbReference type="SAM" id="MobiDB-lite"/>
    </source>
</evidence>
<protein>
    <submittedName>
        <fullName evidence="8">Family 20 glycosylhydrolase</fullName>
    </submittedName>
</protein>
<sequence length="737" mass="81312">MRRVIPVLTAILAVLTGSFLSPAVADEPGSQQTGPPPVVPRPTQWDALGGTVALTERSRIIVAPQSRTRTAMPSGQQELPGPARQTTHQLATQLQGEVEQVSGLRLTVTSAPVEPRRGDIRLRLTDDPELGAEGYRFDSSDAIRVDAATTHGLYYGTRTLLQTLRADSGHRDVPRARSTDRPTQRMRMVHLDAGRKYWTMGYLENLVRRMGDHKLNTLFLHLSESEGFRLYSPKFPGLADPDHSYSRADIEHLKSFAARHHVQVMPGLEIPGHATAISETFDIGFGSGENPCTGAHTHSHLTPDWIIDMTSEKAVETTKAIVDEFTRWFDAPLFSIGAEEVPGQLGDCPRVKEFLADDPEVSTLGDLLNRYINTLDDVVTKNGKRTAVYNGSEHMDAPQQTVHGPVVFITWEGTGSEPAIPGHDEIAIGPFYVTPNNYHNLYPNQSWMYDTWAPSTAPDMLGSSVMNWADYNFWAEDGYFEQHMAMPRAILADRTWNGSSTPGSVAGFRTLVTRLGDPPGVRPAPEKPRVDDGRPSHHWTFDEASYPSGWTYASRPPQTIMAEDIAGGLPGTSYIINNPELVDDGVRGQAFRFDHDRDGVGFGGLDVAEPWTVSAWVRLTERTGDQVLLSSESGALKLQQYGTGKVGFTRYGDADHSFDYTLPLARWVQLTWVAEPGRTTLYADGTRVGTIDASVPLPMRSIGTPKVSLRGDLDELVTWDEALTADQVRGRFAAYRR</sequence>
<dbReference type="Gene3D" id="3.20.20.80">
    <property type="entry name" value="Glycosidases"/>
    <property type="match status" value="1"/>
</dbReference>
<dbReference type="InterPro" id="IPR017853">
    <property type="entry name" value="GH"/>
</dbReference>
<feature type="compositionally biased region" description="Polar residues" evidence="4">
    <location>
        <begin position="67"/>
        <end position="77"/>
    </location>
</feature>